<comment type="similarity">
    <text evidence="3">Belongs to the PstS family.</text>
</comment>
<keyword evidence="5" id="KW-0592">Phosphate transport</keyword>
<keyword evidence="9" id="KW-0449">Lipoprotein</keyword>
<dbReference type="Proteomes" id="UP000824082">
    <property type="component" value="Unassembled WGS sequence"/>
</dbReference>
<comment type="subunit">
    <text evidence="4">The complex is composed of two ATP-binding proteins (PstB), two transmembrane proteins (PstC and PstA) and a solute-binding protein (PstS).</text>
</comment>
<evidence type="ECO:0000256" key="3">
    <source>
        <dbReference type="ARBA" id="ARBA00008725"/>
    </source>
</evidence>
<comment type="subcellular location">
    <subcellularLocation>
        <location evidence="2">Cell membrane</location>
        <topology evidence="2">Lipid-anchor</topology>
    </subcellularLocation>
</comment>
<dbReference type="GO" id="GO:0005886">
    <property type="term" value="C:plasma membrane"/>
    <property type="evidence" value="ECO:0007669"/>
    <property type="project" value="UniProtKB-SubCell"/>
</dbReference>
<dbReference type="PROSITE" id="PS51272">
    <property type="entry name" value="SLH"/>
    <property type="match status" value="3"/>
</dbReference>
<evidence type="ECO:0000313" key="13">
    <source>
        <dbReference type="Proteomes" id="UP000824082"/>
    </source>
</evidence>
<dbReference type="PANTHER" id="PTHR30570:SF1">
    <property type="entry name" value="PHOSPHATE-BINDING PROTEIN PSTS"/>
    <property type="match status" value="1"/>
</dbReference>
<comment type="function">
    <text evidence="1">Part of the ABC transporter complex PstSACB involved in phosphate import.</text>
</comment>
<evidence type="ECO:0000256" key="6">
    <source>
        <dbReference type="ARBA" id="ARBA00022729"/>
    </source>
</evidence>
<feature type="domain" description="SLH" evidence="11">
    <location>
        <begin position="28"/>
        <end position="91"/>
    </location>
</feature>
<evidence type="ECO:0000256" key="7">
    <source>
        <dbReference type="ARBA" id="ARBA00022737"/>
    </source>
</evidence>
<protein>
    <submittedName>
        <fullName evidence="12">S-layer homology domain-containing protein</fullName>
    </submittedName>
</protein>
<keyword evidence="8" id="KW-0564">Palmitate</keyword>
<comment type="caution">
    <text evidence="12">The sequence shown here is derived from an EMBL/GenBank/DDBJ whole genome shotgun (WGS) entry which is preliminary data.</text>
</comment>
<feature type="signal peptide" evidence="10">
    <location>
        <begin position="1"/>
        <end position="28"/>
    </location>
</feature>
<dbReference type="SUPFAM" id="SSF53850">
    <property type="entry name" value="Periplasmic binding protein-like II"/>
    <property type="match status" value="1"/>
</dbReference>
<accession>A0A9D1ITG7</accession>
<evidence type="ECO:0000256" key="8">
    <source>
        <dbReference type="ARBA" id="ARBA00023139"/>
    </source>
</evidence>
<evidence type="ECO:0000256" key="9">
    <source>
        <dbReference type="ARBA" id="ARBA00023288"/>
    </source>
</evidence>
<dbReference type="InterPro" id="IPR001119">
    <property type="entry name" value="SLH_dom"/>
</dbReference>
<keyword evidence="6 10" id="KW-0732">Signal</keyword>
<feature type="domain" description="SLH" evidence="11">
    <location>
        <begin position="163"/>
        <end position="226"/>
    </location>
</feature>
<dbReference type="AlphaFoldDB" id="A0A9D1ITG7"/>
<dbReference type="Pfam" id="PF12849">
    <property type="entry name" value="PBP_like_2"/>
    <property type="match status" value="1"/>
</dbReference>
<dbReference type="EMBL" id="DVMX01000148">
    <property type="protein sequence ID" value="HIU42441.1"/>
    <property type="molecule type" value="Genomic_DNA"/>
</dbReference>
<keyword evidence="7" id="KW-0677">Repeat</keyword>
<reference evidence="12" key="1">
    <citation type="submission" date="2020-10" db="EMBL/GenBank/DDBJ databases">
        <authorList>
            <person name="Gilroy R."/>
        </authorList>
    </citation>
    <scope>NUCLEOTIDE SEQUENCE</scope>
    <source>
        <strain evidence="12">4509</strain>
    </source>
</reference>
<evidence type="ECO:0000256" key="4">
    <source>
        <dbReference type="ARBA" id="ARBA00011529"/>
    </source>
</evidence>
<sequence>MKKKALKRVVSLLLGMLLLVGCALPAGAASPFTDVNKDAWYAPAVEYVRERDWMNGVGNNQFAPQATLDRATFAQILYNLAGQPELPSEEDFLRMGYVISFGDVNPASWYKTPIYWTYWKGLATGTSEFEFSPGLAVTREQMAQMLYRYAQATGNDVTFTQAAEKFPDYKESSDWARDALNWAVSHNILAGDDNGNLNPSAPATRAEVAQLLKNAAPTLTKHEVWEYARPSQRSLSIGIGEGEYPKVDGSTSTLPLVQSAYQAMFETWDDSLYPHQASKTVPSYKKLIGGEVDLILTPSPSQEVLDLAQAAGVELETHKIALEALVFITSAKNPTENITGDQVREIYTQYGIKNWKELGGPDKELVPLCRNSDSGSQSQLDNMVLKGEPIHPDIYNNLLETTMPGMLWDTANYHGREGNTGCYALGYTLFAYLSRIPEGEYLGEQLKMLSYEGVAPTDETVLNGEYPLVDGYYVVLRKDTPEGTPTRKLLHWMLGEDFAQRMEADGFFPATDQ</sequence>
<dbReference type="InterPro" id="IPR050811">
    <property type="entry name" value="Phosphate_ABC_transporter"/>
</dbReference>
<feature type="domain" description="SLH" evidence="11">
    <location>
        <begin position="97"/>
        <end position="160"/>
    </location>
</feature>
<name>A0A9D1ITG7_9FIRM</name>
<dbReference type="Pfam" id="PF00395">
    <property type="entry name" value="SLH"/>
    <property type="match status" value="3"/>
</dbReference>
<evidence type="ECO:0000256" key="10">
    <source>
        <dbReference type="SAM" id="SignalP"/>
    </source>
</evidence>
<dbReference type="PROSITE" id="PS51257">
    <property type="entry name" value="PROKAR_LIPOPROTEIN"/>
    <property type="match status" value="1"/>
</dbReference>
<dbReference type="InterPro" id="IPR024370">
    <property type="entry name" value="PBP_domain"/>
</dbReference>
<evidence type="ECO:0000259" key="11">
    <source>
        <dbReference type="PROSITE" id="PS51272"/>
    </source>
</evidence>
<dbReference type="GO" id="GO:0006817">
    <property type="term" value="P:phosphate ion transport"/>
    <property type="evidence" value="ECO:0007669"/>
    <property type="project" value="UniProtKB-KW"/>
</dbReference>
<proteinExistence type="inferred from homology"/>
<evidence type="ECO:0000256" key="1">
    <source>
        <dbReference type="ARBA" id="ARBA00002841"/>
    </source>
</evidence>
<dbReference type="Gene3D" id="3.40.190.10">
    <property type="entry name" value="Periplasmic binding protein-like II"/>
    <property type="match status" value="2"/>
</dbReference>
<evidence type="ECO:0000313" key="12">
    <source>
        <dbReference type="EMBL" id="HIU42441.1"/>
    </source>
</evidence>
<reference evidence="12" key="2">
    <citation type="journal article" date="2021" name="PeerJ">
        <title>Extensive microbial diversity within the chicken gut microbiome revealed by metagenomics and culture.</title>
        <authorList>
            <person name="Gilroy R."/>
            <person name="Ravi A."/>
            <person name="Getino M."/>
            <person name="Pursley I."/>
            <person name="Horton D.L."/>
            <person name="Alikhan N.F."/>
            <person name="Baker D."/>
            <person name="Gharbi K."/>
            <person name="Hall N."/>
            <person name="Watson M."/>
            <person name="Adriaenssens E.M."/>
            <person name="Foster-Nyarko E."/>
            <person name="Jarju S."/>
            <person name="Secka A."/>
            <person name="Antonio M."/>
            <person name="Oren A."/>
            <person name="Chaudhuri R.R."/>
            <person name="La Ragione R."/>
            <person name="Hildebrand F."/>
            <person name="Pallen M.J."/>
        </authorList>
    </citation>
    <scope>NUCLEOTIDE SEQUENCE</scope>
    <source>
        <strain evidence="12">4509</strain>
    </source>
</reference>
<dbReference type="PANTHER" id="PTHR30570">
    <property type="entry name" value="PERIPLASMIC PHOSPHATE BINDING COMPONENT OF PHOSPHATE ABC TRANSPORTER"/>
    <property type="match status" value="1"/>
</dbReference>
<gene>
    <name evidence="12" type="ORF">IAD19_07820</name>
</gene>
<feature type="chain" id="PRO_5038994695" evidence="10">
    <location>
        <begin position="29"/>
        <end position="513"/>
    </location>
</feature>
<evidence type="ECO:0000256" key="5">
    <source>
        <dbReference type="ARBA" id="ARBA00022592"/>
    </source>
</evidence>
<keyword evidence="5" id="KW-0813">Transport</keyword>
<organism evidence="12 13">
    <name type="scientific">Candidatus Egerieicola faecale</name>
    <dbReference type="NCBI Taxonomy" id="2840774"/>
    <lineage>
        <taxon>Bacteria</taxon>
        <taxon>Bacillati</taxon>
        <taxon>Bacillota</taxon>
        <taxon>Clostridia</taxon>
        <taxon>Eubacteriales</taxon>
        <taxon>Oscillospiraceae</taxon>
        <taxon>Oscillospiraceae incertae sedis</taxon>
        <taxon>Candidatus Egerieicola</taxon>
    </lineage>
</organism>
<evidence type="ECO:0000256" key="2">
    <source>
        <dbReference type="ARBA" id="ARBA00004193"/>
    </source>
</evidence>